<evidence type="ECO:0000259" key="1">
    <source>
        <dbReference type="Pfam" id="PF22041"/>
    </source>
</evidence>
<organism evidence="2 3">
    <name type="scientific">Penicillium chermesinum</name>
    <dbReference type="NCBI Taxonomy" id="63820"/>
    <lineage>
        <taxon>Eukaryota</taxon>
        <taxon>Fungi</taxon>
        <taxon>Dikarya</taxon>
        <taxon>Ascomycota</taxon>
        <taxon>Pezizomycotina</taxon>
        <taxon>Eurotiomycetes</taxon>
        <taxon>Eurotiomycetidae</taxon>
        <taxon>Eurotiales</taxon>
        <taxon>Aspergillaceae</taxon>
        <taxon>Penicillium</taxon>
    </lineage>
</organism>
<dbReference type="InterPro" id="IPR054416">
    <property type="entry name" value="GST_UstS-like_C"/>
</dbReference>
<gene>
    <name evidence="2" type="ORF">N7468_000257</name>
</gene>
<evidence type="ECO:0000313" key="3">
    <source>
        <dbReference type="Proteomes" id="UP001150941"/>
    </source>
</evidence>
<dbReference type="GeneID" id="83196857"/>
<dbReference type="AlphaFoldDB" id="A0A9W9PJX6"/>
<dbReference type="SUPFAM" id="SSF47616">
    <property type="entry name" value="GST C-terminal domain-like"/>
    <property type="match status" value="1"/>
</dbReference>
<dbReference type="EMBL" id="JAPQKS010000001">
    <property type="protein sequence ID" value="KAJ5248806.1"/>
    <property type="molecule type" value="Genomic_DNA"/>
</dbReference>
<keyword evidence="3" id="KW-1185">Reference proteome</keyword>
<dbReference type="InterPro" id="IPR036249">
    <property type="entry name" value="Thioredoxin-like_sf"/>
</dbReference>
<sequence length="266" mass="29612">MANPIHLFDLYSDFPGASKSWSYNTLKARAVLNFKGLKYTQSWVSYPDIQPLETSLGIPPNKQGRPYTMPAIIHKSPATLTPSGGLIDSFAIAQHLDREFPSPPLFPSGDASYAIFVAVGKFLARVELGFRPLIVPRVPEHLDPRGREYFIETRSAALGKPLAEVRPTDEEALARLWDVVEQETAPLIAMLKGRDGKTGPFFEGERPSYADLFLAAHLAFIERFDKELFGRFVELCSGEFGRLYDACLPWLEGQGEDIEWPVPAAA</sequence>
<dbReference type="OrthoDB" id="4951845at2759"/>
<protein>
    <recommendedName>
        <fullName evidence="1">Glutathione S-transferase UstS-like C-terminal domain-containing protein</fullName>
    </recommendedName>
</protein>
<dbReference type="RefSeq" id="XP_058335585.1">
    <property type="nucleotide sequence ID" value="XM_058469554.1"/>
</dbReference>
<dbReference type="Pfam" id="PF22041">
    <property type="entry name" value="GST_C_7"/>
    <property type="match status" value="1"/>
</dbReference>
<dbReference type="Gene3D" id="1.20.1050.10">
    <property type="match status" value="1"/>
</dbReference>
<dbReference type="Proteomes" id="UP001150941">
    <property type="component" value="Unassembled WGS sequence"/>
</dbReference>
<accession>A0A9W9PJX6</accession>
<evidence type="ECO:0000313" key="2">
    <source>
        <dbReference type="EMBL" id="KAJ5248806.1"/>
    </source>
</evidence>
<dbReference type="InterPro" id="IPR036282">
    <property type="entry name" value="Glutathione-S-Trfase_C_sf"/>
</dbReference>
<proteinExistence type="predicted"/>
<dbReference type="Gene3D" id="3.40.30.10">
    <property type="entry name" value="Glutaredoxin"/>
    <property type="match status" value="1"/>
</dbReference>
<reference evidence="2" key="1">
    <citation type="submission" date="2022-11" db="EMBL/GenBank/DDBJ databases">
        <authorList>
            <person name="Petersen C."/>
        </authorList>
    </citation>
    <scope>NUCLEOTIDE SEQUENCE</scope>
    <source>
        <strain evidence="2">IBT 19713</strain>
    </source>
</reference>
<name>A0A9W9PJX6_9EURO</name>
<feature type="domain" description="Glutathione S-transferase UstS-like C-terminal" evidence="1">
    <location>
        <begin position="129"/>
        <end position="250"/>
    </location>
</feature>
<reference evidence="2" key="2">
    <citation type="journal article" date="2023" name="IMA Fungus">
        <title>Comparative genomic study of the Penicillium genus elucidates a diverse pangenome and 15 lateral gene transfer events.</title>
        <authorList>
            <person name="Petersen C."/>
            <person name="Sorensen T."/>
            <person name="Nielsen M.R."/>
            <person name="Sondergaard T.E."/>
            <person name="Sorensen J.L."/>
            <person name="Fitzpatrick D.A."/>
            <person name="Frisvad J.C."/>
            <person name="Nielsen K.L."/>
        </authorList>
    </citation>
    <scope>NUCLEOTIDE SEQUENCE</scope>
    <source>
        <strain evidence="2">IBT 19713</strain>
    </source>
</reference>
<dbReference type="SUPFAM" id="SSF52833">
    <property type="entry name" value="Thioredoxin-like"/>
    <property type="match status" value="1"/>
</dbReference>
<comment type="caution">
    <text evidence="2">The sequence shown here is derived from an EMBL/GenBank/DDBJ whole genome shotgun (WGS) entry which is preliminary data.</text>
</comment>